<dbReference type="EMBL" id="SJPQ01000001">
    <property type="protein sequence ID" value="TWT90394.1"/>
    <property type="molecule type" value="Genomic_DNA"/>
</dbReference>
<dbReference type="RefSeq" id="WP_146397234.1">
    <property type="nucleotide sequence ID" value="NZ_SJPQ01000001.1"/>
</dbReference>
<evidence type="ECO:0000313" key="2">
    <source>
        <dbReference type="EMBL" id="TWT90394.1"/>
    </source>
</evidence>
<evidence type="ECO:0000256" key="1">
    <source>
        <dbReference type="SAM" id="SignalP"/>
    </source>
</evidence>
<comment type="caution">
    <text evidence="2">The sequence shown here is derived from an EMBL/GenBank/DDBJ whole genome shotgun (WGS) entry which is preliminary data.</text>
</comment>
<proteinExistence type="predicted"/>
<dbReference type="AlphaFoldDB" id="A0A5C5ZS82"/>
<name>A0A5C5ZS82_9BACT</name>
<keyword evidence="1" id="KW-0732">Signal</keyword>
<dbReference type="OrthoDB" id="9819548at2"/>
<evidence type="ECO:0008006" key="4">
    <source>
        <dbReference type="Google" id="ProtNLM"/>
    </source>
</evidence>
<keyword evidence="3" id="KW-1185">Reference proteome</keyword>
<sequence length="415" mass="42608" precursor="true">MKMRQLGYTAAWAAGALVMAGEAMAVSVAVPNSQFEAPGLVATAAPTESRGSWGLAAWAGGSISAYSPATAYPSQDGGNVGSLSIGGAQSGGSAFYQDAVLIKEGTYELTVGVAQEPGAEPTTEPFRINFESTGFGPPTALLGENDFALGSFSNTDLTDVTATISIPSGSPEIGRYLRPVLLLTGQDAGANPSDPRASYDLDNVQLQYTAPGGAPESLAVGQHSFDPLVWQRPAGSGGNAGEYRPLAPVFANQVGDQLGFISLRDHAGSWGALYQDVTTIGEGTYTMTIGVAHEPGYEPLAAPLSLNFEAVGGGLPTTLIGANTIPLGAISNNEFTEITVSVNVPVGAAQIGQDLRLVMVAAGQEAGSNPQDPRATYLLDNVRLDFVATPEPTSAALACLVITAGACRRGSRRRS</sequence>
<evidence type="ECO:0000313" key="3">
    <source>
        <dbReference type="Proteomes" id="UP000315440"/>
    </source>
</evidence>
<dbReference type="Proteomes" id="UP000315440">
    <property type="component" value="Unassembled WGS sequence"/>
</dbReference>
<organism evidence="2 3">
    <name type="scientific">Pseudobythopirellula maris</name>
    <dbReference type="NCBI Taxonomy" id="2527991"/>
    <lineage>
        <taxon>Bacteria</taxon>
        <taxon>Pseudomonadati</taxon>
        <taxon>Planctomycetota</taxon>
        <taxon>Planctomycetia</taxon>
        <taxon>Pirellulales</taxon>
        <taxon>Lacipirellulaceae</taxon>
        <taxon>Pseudobythopirellula</taxon>
    </lineage>
</organism>
<reference evidence="2 3" key="1">
    <citation type="submission" date="2019-02" db="EMBL/GenBank/DDBJ databases">
        <title>Deep-cultivation of Planctomycetes and their phenomic and genomic characterization uncovers novel biology.</title>
        <authorList>
            <person name="Wiegand S."/>
            <person name="Jogler M."/>
            <person name="Boedeker C."/>
            <person name="Pinto D."/>
            <person name="Vollmers J."/>
            <person name="Rivas-Marin E."/>
            <person name="Kohn T."/>
            <person name="Peeters S.H."/>
            <person name="Heuer A."/>
            <person name="Rast P."/>
            <person name="Oberbeckmann S."/>
            <person name="Bunk B."/>
            <person name="Jeske O."/>
            <person name="Meyerdierks A."/>
            <person name="Storesund J.E."/>
            <person name="Kallscheuer N."/>
            <person name="Luecker S."/>
            <person name="Lage O.M."/>
            <person name="Pohl T."/>
            <person name="Merkel B.J."/>
            <person name="Hornburger P."/>
            <person name="Mueller R.-W."/>
            <person name="Bruemmer F."/>
            <person name="Labrenz M."/>
            <person name="Spormann A.M."/>
            <person name="Op Den Camp H."/>
            <person name="Overmann J."/>
            <person name="Amann R."/>
            <person name="Jetten M.S.M."/>
            <person name="Mascher T."/>
            <person name="Medema M.H."/>
            <person name="Devos D.P."/>
            <person name="Kaster A.-K."/>
            <person name="Ovreas L."/>
            <person name="Rohde M."/>
            <person name="Galperin M.Y."/>
            <person name="Jogler C."/>
        </authorList>
    </citation>
    <scope>NUCLEOTIDE SEQUENCE [LARGE SCALE GENOMIC DNA]</scope>
    <source>
        <strain evidence="2 3">Mal64</strain>
    </source>
</reference>
<protein>
    <recommendedName>
        <fullName evidence="4">Di-glucose binding within endoplasmic reticulum</fullName>
    </recommendedName>
</protein>
<feature type="chain" id="PRO_5022861183" description="Di-glucose binding within endoplasmic reticulum" evidence="1">
    <location>
        <begin position="26"/>
        <end position="415"/>
    </location>
</feature>
<feature type="signal peptide" evidence="1">
    <location>
        <begin position="1"/>
        <end position="25"/>
    </location>
</feature>
<gene>
    <name evidence="2" type="ORF">Mal64_07830</name>
</gene>
<accession>A0A5C5ZS82</accession>